<dbReference type="GO" id="GO:0016042">
    <property type="term" value="P:lipid catabolic process"/>
    <property type="evidence" value="ECO:0007669"/>
    <property type="project" value="UniProtKB-UniRule"/>
</dbReference>
<proteinExistence type="inferred from homology"/>
<evidence type="ECO:0000256" key="2">
    <source>
        <dbReference type="RuleBase" id="RU367093"/>
    </source>
</evidence>
<accession>A0A2P5FF75</accession>
<name>A0A2P5FF75_TREOI</name>
<dbReference type="OrthoDB" id="438440at2759"/>
<comment type="similarity">
    <text evidence="2">Belongs to the AB hydrolase superfamily. Lipase family.</text>
</comment>
<sequence length="245" mass="27830">MSTSGTPVVTSPTWEELLGSKNWDGLLEPPPMNLELRKFILRCGNFAEATYDAFDNDPNVYPNANSLNEVQYSSLLTQGVCLENGRDYQVVSFLYAVSGLESLLPNYKGDRISNWMGFVAVTNDQVSTNNGRREIYVAWRGTSKITEWETNADAIRLVSIDPLLTPQTDRSLWRPSEDGEPKVHSGFLKAYTTVNGGSRKWETRPSIRRLRDTPTLKFCTCWPVKIRCQPYRAVLFRTFLYGRPS</sequence>
<dbReference type="PANTHER" id="PTHR31828:SF10">
    <property type="entry name" value="PHOSPHOLIPASE A1-IIDELTA"/>
    <property type="match status" value="1"/>
</dbReference>
<dbReference type="Gene3D" id="3.40.50.1820">
    <property type="entry name" value="alpha/beta hydrolase"/>
    <property type="match status" value="1"/>
</dbReference>
<comment type="caution">
    <text evidence="3">The sequence shown here is derived from an EMBL/GenBank/DDBJ whole genome shotgun (WGS) entry which is preliminary data.</text>
</comment>
<organism evidence="3 4">
    <name type="scientific">Trema orientale</name>
    <name type="common">Charcoal tree</name>
    <name type="synonym">Celtis orientalis</name>
    <dbReference type="NCBI Taxonomy" id="63057"/>
    <lineage>
        <taxon>Eukaryota</taxon>
        <taxon>Viridiplantae</taxon>
        <taxon>Streptophyta</taxon>
        <taxon>Embryophyta</taxon>
        <taxon>Tracheophyta</taxon>
        <taxon>Spermatophyta</taxon>
        <taxon>Magnoliopsida</taxon>
        <taxon>eudicotyledons</taxon>
        <taxon>Gunneridae</taxon>
        <taxon>Pentapetalae</taxon>
        <taxon>rosids</taxon>
        <taxon>fabids</taxon>
        <taxon>Rosales</taxon>
        <taxon>Cannabaceae</taxon>
        <taxon>Trema</taxon>
    </lineage>
</organism>
<dbReference type="STRING" id="63057.A0A2P5FF75"/>
<dbReference type="GO" id="GO:0008970">
    <property type="term" value="F:phospholipase A1 activity"/>
    <property type="evidence" value="ECO:0007669"/>
    <property type="project" value="UniProtKB-UniRule"/>
</dbReference>
<comment type="function">
    <text evidence="2">Acylhydrolase that catalyzes the hydrolysis of phospholipids at the sn-1 position.</text>
</comment>
<dbReference type="EMBL" id="JXTC01000038">
    <property type="protein sequence ID" value="PON96453.1"/>
    <property type="molecule type" value="Genomic_DNA"/>
</dbReference>
<dbReference type="AlphaFoldDB" id="A0A2P5FF75"/>
<dbReference type="Proteomes" id="UP000237000">
    <property type="component" value="Unassembled WGS sequence"/>
</dbReference>
<dbReference type="InterPro" id="IPR033556">
    <property type="entry name" value="PLA"/>
</dbReference>
<reference evidence="4" key="1">
    <citation type="submission" date="2016-06" db="EMBL/GenBank/DDBJ databases">
        <title>Parallel loss of symbiosis genes in relatives of nitrogen-fixing non-legume Parasponia.</title>
        <authorList>
            <person name="Van Velzen R."/>
            <person name="Holmer R."/>
            <person name="Bu F."/>
            <person name="Rutten L."/>
            <person name="Van Zeijl A."/>
            <person name="Liu W."/>
            <person name="Santuari L."/>
            <person name="Cao Q."/>
            <person name="Sharma T."/>
            <person name="Shen D."/>
            <person name="Roswanjaya Y."/>
            <person name="Wardhani T."/>
            <person name="Kalhor M.S."/>
            <person name="Jansen J."/>
            <person name="Van den Hoogen J."/>
            <person name="Gungor B."/>
            <person name="Hartog M."/>
            <person name="Hontelez J."/>
            <person name="Verver J."/>
            <person name="Yang W.-C."/>
            <person name="Schijlen E."/>
            <person name="Repin R."/>
            <person name="Schilthuizen M."/>
            <person name="Schranz E."/>
            <person name="Heidstra R."/>
            <person name="Miyata K."/>
            <person name="Fedorova E."/>
            <person name="Kohlen W."/>
            <person name="Bisseling T."/>
            <person name="Smit S."/>
            <person name="Geurts R."/>
        </authorList>
    </citation>
    <scope>NUCLEOTIDE SEQUENCE [LARGE SCALE GENOMIC DNA]</scope>
    <source>
        <strain evidence="4">cv. RG33-2</strain>
    </source>
</reference>
<evidence type="ECO:0000313" key="3">
    <source>
        <dbReference type="EMBL" id="PON96453.1"/>
    </source>
</evidence>
<keyword evidence="2" id="KW-0442">Lipid degradation</keyword>
<dbReference type="InterPro" id="IPR029058">
    <property type="entry name" value="AB_hydrolase_fold"/>
</dbReference>
<keyword evidence="4" id="KW-1185">Reference proteome</keyword>
<protein>
    <recommendedName>
        <fullName evidence="2">Phospholipase A1</fullName>
        <ecNumber evidence="2">3.1.1.-</ecNumber>
    </recommendedName>
</protein>
<gene>
    <name evidence="3" type="ORF">TorRG33x02_077260</name>
</gene>
<evidence type="ECO:0000256" key="1">
    <source>
        <dbReference type="ARBA" id="ARBA00022801"/>
    </source>
</evidence>
<keyword evidence="2" id="KW-0443">Lipid metabolism</keyword>
<keyword evidence="1 2" id="KW-0378">Hydrolase</keyword>
<dbReference type="PANTHER" id="PTHR31828">
    <property type="entry name" value="PHOSPHOLIPASE A1-IIGAMMA"/>
    <property type="match status" value="1"/>
</dbReference>
<evidence type="ECO:0000313" key="4">
    <source>
        <dbReference type="Proteomes" id="UP000237000"/>
    </source>
</evidence>
<dbReference type="EC" id="3.1.1.-" evidence="2"/>
<dbReference type="InParanoid" id="A0A2P5FF75"/>